<organism evidence="7 8">
    <name type="scientific">Undibacterium parvum</name>
    <dbReference type="NCBI Taxonomy" id="401471"/>
    <lineage>
        <taxon>Bacteria</taxon>
        <taxon>Pseudomonadati</taxon>
        <taxon>Pseudomonadota</taxon>
        <taxon>Betaproteobacteria</taxon>
        <taxon>Burkholderiales</taxon>
        <taxon>Oxalobacteraceae</taxon>
        <taxon>Undibacterium</taxon>
    </lineage>
</organism>
<dbReference type="Gene3D" id="3.40.50.2000">
    <property type="entry name" value="Glycogen Phosphorylase B"/>
    <property type="match status" value="2"/>
</dbReference>
<dbReference type="PANTHER" id="PTHR43174">
    <property type="entry name" value="UDP-N-ACETYLGLUCOSAMINE 2-EPIMERASE"/>
    <property type="match status" value="1"/>
</dbReference>
<keyword evidence="8" id="KW-1185">Reference proteome</keyword>
<name>A0A3Q9BTL2_9BURK</name>
<dbReference type="InterPro" id="IPR003331">
    <property type="entry name" value="UDP_GlcNAc_Epimerase_2_dom"/>
</dbReference>
<evidence type="ECO:0000259" key="6">
    <source>
        <dbReference type="Pfam" id="PF02350"/>
    </source>
</evidence>
<dbReference type="EC" id="5.1.3.14" evidence="4"/>
<gene>
    <name evidence="7" type="ORF">EJN92_18710</name>
</gene>
<keyword evidence="1 5" id="KW-0413">Isomerase</keyword>
<dbReference type="InterPro" id="IPR029767">
    <property type="entry name" value="WecB-like"/>
</dbReference>
<accession>A0A3Q9BTL2</accession>
<evidence type="ECO:0000313" key="7">
    <source>
        <dbReference type="EMBL" id="AZP13843.1"/>
    </source>
</evidence>
<dbReference type="SUPFAM" id="SSF53756">
    <property type="entry name" value="UDP-Glycosyltransferase/glycogen phosphorylase"/>
    <property type="match status" value="1"/>
</dbReference>
<evidence type="ECO:0000256" key="3">
    <source>
        <dbReference type="ARBA" id="ARBA00038209"/>
    </source>
</evidence>
<dbReference type="Pfam" id="PF02350">
    <property type="entry name" value="Epimerase_2"/>
    <property type="match status" value="1"/>
</dbReference>
<sequence>MIHQKILLCMGTRPEIIKMAPIYHELKACNIETLLLHTGQHQDMADPMYGFFKIVPDFSLHLPRTSDKLFHLSALLLEQIGRALLEIQPTVVLVHGDTSSAAMAALAAFYQQIPVGHVEAGLRSHQDYDPFPEEKNREMIGRLARWHFAPTEQAKHNLMLENIPESRIHKVGNTIVDAVRLSDTQFKESVEQGSELEHGALKTLAAQSLNRRLILVTAHRRENLGAPLLSIAASVRELLQSEEDIVVVWPVHSNPKVRDTVHEVLKDLAPQHAKRLYLTKPLSYPSLVKLLKQAWLVLTDSGGIQEESACMQLPVMILRETTERPELIESGGGILIGTEQEVIVNQVRRLLHDSSAHSAMCGAKNPFGDGFAAARIRDILALNKHA</sequence>
<comment type="catalytic activity">
    <reaction evidence="2">
        <text>UDP-N-acetyl-alpha-D-glucosamine = UDP-N-acetyl-alpha-D-mannosamine</text>
        <dbReference type="Rhea" id="RHEA:17213"/>
        <dbReference type="ChEBI" id="CHEBI:57705"/>
        <dbReference type="ChEBI" id="CHEBI:68623"/>
        <dbReference type="EC" id="5.1.3.14"/>
    </reaction>
</comment>
<dbReference type="NCBIfam" id="TIGR00236">
    <property type="entry name" value="wecB"/>
    <property type="match status" value="1"/>
</dbReference>
<comment type="similarity">
    <text evidence="3 5">Belongs to the UDP-N-acetylglucosamine 2-epimerase family.</text>
</comment>
<dbReference type="KEGG" id="upv:EJN92_18710"/>
<dbReference type="GO" id="GO:0008761">
    <property type="term" value="F:UDP-N-acetylglucosamine 2-epimerase activity"/>
    <property type="evidence" value="ECO:0007669"/>
    <property type="project" value="UniProtKB-EC"/>
</dbReference>
<reference evidence="7 8" key="1">
    <citation type="journal article" date="2011" name="Int. J. Syst. Evol. Microbiol.">
        <title>Description of Undibacterium oligocarboniphilum sp. nov., isolated from purified water, and Undibacterium pigrum strain CCUG 49012 as the type strain of Undibacterium parvum sp. nov., and emended descriptions of the genus Undibacterium and the species Undibacterium pigrum.</title>
        <authorList>
            <person name="Eder W."/>
            <person name="Wanner G."/>
            <person name="Ludwig W."/>
            <person name="Busse H.J."/>
            <person name="Ziemke-Kageler F."/>
            <person name="Lang E."/>
        </authorList>
    </citation>
    <scope>NUCLEOTIDE SEQUENCE [LARGE SCALE GENOMIC DNA]</scope>
    <source>
        <strain evidence="7 8">DSM 23061</strain>
    </source>
</reference>
<evidence type="ECO:0000256" key="1">
    <source>
        <dbReference type="ARBA" id="ARBA00023235"/>
    </source>
</evidence>
<evidence type="ECO:0000256" key="2">
    <source>
        <dbReference type="ARBA" id="ARBA00036080"/>
    </source>
</evidence>
<dbReference type="Proteomes" id="UP000275663">
    <property type="component" value="Chromosome"/>
</dbReference>
<dbReference type="OrthoDB" id="9803238at2"/>
<dbReference type="PANTHER" id="PTHR43174:SF2">
    <property type="entry name" value="UDP-N-ACETYLGLUCOSAMINE 2-EPIMERASE"/>
    <property type="match status" value="1"/>
</dbReference>
<evidence type="ECO:0000313" key="8">
    <source>
        <dbReference type="Proteomes" id="UP000275663"/>
    </source>
</evidence>
<protein>
    <recommendedName>
        <fullName evidence="4">UDP-N-acetylglucosamine 2-epimerase (non-hydrolyzing)</fullName>
        <ecNumber evidence="4">5.1.3.14</ecNumber>
    </recommendedName>
</protein>
<dbReference type="RefSeq" id="WP_126129212.1">
    <property type="nucleotide sequence ID" value="NZ_CP034464.1"/>
</dbReference>
<evidence type="ECO:0000256" key="5">
    <source>
        <dbReference type="RuleBase" id="RU003513"/>
    </source>
</evidence>
<dbReference type="EMBL" id="CP034464">
    <property type="protein sequence ID" value="AZP13843.1"/>
    <property type="molecule type" value="Genomic_DNA"/>
</dbReference>
<proteinExistence type="inferred from homology"/>
<dbReference type="CDD" id="cd03786">
    <property type="entry name" value="GTB_UDP-GlcNAc_2-Epimerase"/>
    <property type="match status" value="1"/>
</dbReference>
<dbReference type="AlphaFoldDB" id="A0A3Q9BTL2"/>
<feature type="domain" description="UDP-N-acetylglucosamine 2-epimerase" evidence="6">
    <location>
        <begin position="28"/>
        <end position="380"/>
    </location>
</feature>
<evidence type="ECO:0000256" key="4">
    <source>
        <dbReference type="ARBA" id="ARBA00038858"/>
    </source>
</evidence>